<feature type="domain" description="SRCR" evidence="10">
    <location>
        <begin position="205"/>
        <end position="305"/>
    </location>
</feature>
<dbReference type="InterPro" id="IPR036772">
    <property type="entry name" value="SRCR-like_dom_sf"/>
</dbReference>
<feature type="domain" description="SRCR" evidence="10">
    <location>
        <begin position="511"/>
        <end position="611"/>
    </location>
</feature>
<gene>
    <name evidence="11" type="ORF">DPX16_12856</name>
</gene>
<evidence type="ECO:0000313" key="11">
    <source>
        <dbReference type="EMBL" id="ROI15304.1"/>
    </source>
</evidence>
<comment type="subunit">
    <text evidence="7">Interacts with LGALS1 and laminin.</text>
</comment>
<feature type="disulfide bond" evidence="9">
    <location>
        <begin position="536"/>
        <end position="600"/>
    </location>
</feature>
<dbReference type="PROSITE" id="PS50287">
    <property type="entry name" value="SRCR_2"/>
    <property type="match status" value="6"/>
</dbReference>
<dbReference type="Proteomes" id="UP000281406">
    <property type="component" value="Unassembled WGS sequence"/>
</dbReference>
<evidence type="ECO:0000256" key="4">
    <source>
        <dbReference type="ARBA" id="ARBA00023170"/>
    </source>
</evidence>
<dbReference type="Pfam" id="PF00530">
    <property type="entry name" value="SRCR"/>
    <property type="match status" value="6"/>
</dbReference>
<feature type="disulfide bond" evidence="9">
    <location>
        <begin position="549"/>
        <end position="610"/>
    </location>
</feature>
<evidence type="ECO:0000256" key="7">
    <source>
        <dbReference type="ARBA" id="ARBA00064153"/>
    </source>
</evidence>
<sequence length="671" mass="72133">MVRLVNGDNDCSGRVEIYSDDWGTICDEGLDEVEGEMICIEAGCSSLISIQPGSLFGEGSGPLLTDDLNCFGNESSVLNCEWGNHTDACDHTKDVGVVCGSIIRFQDGSGMCSGRVEIFHNREWGTVCDTTWDLMDALVACTERGCGSPVALYYNAYFKQGSGKVWMDGITCKGRETSLKNCVFSGWGLSTCTHADDAGVTCSEVRLIDADNSCSGRVEVLYEGYGWGTVCDDGWNLLGGDVICKQVDCGSALSVVGGSFFNKGSGSVWPYNTACAGTETSLKSCISETNNKGFTHNNDAGVICREAKLVNGPNICSGTVQIRYSGDWGTVCDNNWDLLDGLVLCRELGCGPLTGTYTGAYFGIGSGNMLKDNLLCTGSESSLKDCQFSELVDSLCTHSQDAGVICGEVRLVNGGSSCSGRVEVLRDNQWGTVCGDSWDMTDAEVVCRELGCGSPVEVKTDGYFGSGIGPTWMDDVECTGTETSVKNCKSNGWGEHNCVHTKDAGVICREVKLVNTNNTCQGTVQVFHDGRWGTVCHNSWDIADGLVLCRELGCGGNAEPLTNAHFGAGEGPIWMDSLRCSGDESNLRKCQFDGWGNHRCIHAYDAGIICREIRNVLRIKVNANSVNPNEPSHMTKLLDKVMNVPNVQLPFLTFLLLPLSVFDLVHLNCTD</sequence>
<dbReference type="OrthoDB" id="536948at2759"/>
<feature type="disulfide bond" evidence="9">
    <location>
        <begin position="128"/>
        <end position="192"/>
    </location>
</feature>
<evidence type="ECO:0000256" key="9">
    <source>
        <dbReference type="PROSITE-ProRule" id="PRU00196"/>
    </source>
</evidence>
<dbReference type="FunFam" id="3.10.250.10:FF:000006">
    <property type="entry name" value="neurotrypsin isoform X2"/>
    <property type="match status" value="1"/>
</dbReference>
<feature type="disulfide bond" evidence="9">
    <location>
        <begin position="434"/>
        <end position="498"/>
    </location>
</feature>
<evidence type="ECO:0000256" key="1">
    <source>
        <dbReference type="ARBA" id="ARBA00022729"/>
    </source>
</evidence>
<proteinExistence type="predicted"/>
<accession>A0A3N0XD63</accession>
<feature type="disulfide bond" evidence="9">
    <location>
        <begin position="141"/>
        <end position="202"/>
    </location>
</feature>
<feature type="domain" description="SRCR" evidence="10">
    <location>
        <begin position="2"/>
        <end position="100"/>
    </location>
</feature>
<evidence type="ECO:0000256" key="3">
    <source>
        <dbReference type="ARBA" id="ARBA00023157"/>
    </source>
</evidence>
<feature type="disulfide bond" evidence="9">
    <location>
        <begin position="345"/>
        <end position="406"/>
    </location>
</feature>
<dbReference type="GO" id="GO:0016020">
    <property type="term" value="C:membrane"/>
    <property type="evidence" value="ECO:0007669"/>
    <property type="project" value="InterPro"/>
</dbReference>
<feature type="disulfide bond" evidence="9">
    <location>
        <begin position="332"/>
        <end position="396"/>
    </location>
</feature>
<keyword evidence="2" id="KW-0677">Repeat</keyword>
<comment type="function">
    <text evidence="6">Binds to extracellular matrix proteins. Binds to pathogen-associated molecular patterns (PAMPs) present on the cell walls of Gram-positive and Gram-negative bacteria and fungi, behaving as a pattern recognition receptor (PRR). Induces bacterial and fungal aggregation and subsequent inhibition of PAMP-induced cytokine release. Does not possess intrinsic bactericidal activity. May play a role in the innate defense and homeostasis of certain epithelial surfaces.</text>
</comment>
<dbReference type="Gene3D" id="3.10.250.10">
    <property type="entry name" value="SRCR-like domain"/>
    <property type="match status" value="6"/>
</dbReference>
<evidence type="ECO:0000313" key="12">
    <source>
        <dbReference type="Proteomes" id="UP000281406"/>
    </source>
</evidence>
<dbReference type="FunFam" id="3.10.250.10:FF:000002">
    <property type="entry name" value="Scavenger receptor cysteine-rich type 1 protein M130"/>
    <property type="match status" value="1"/>
</dbReference>
<keyword evidence="1" id="KW-0732">Signal</keyword>
<keyword evidence="5" id="KW-0325">Glycoprotein</keyword>
<feature type="disulfide bond" evidence="9">
    <location>
        <begin position="172"/>
        <end position="182"/>
    </location>
</feature>
<feature type="domain" description="SRCR" evidence="10">
    <location>
        <begin position="307"/>
        <end position="407"/>
    </location>
</feature>
<evidence type="ECO:0000259" key="10">
    <source>
        <dbReference type="PROSITE" id="PS50287"/>
    </source>
</evidence>
<feature type="disulfide bond" evidence="9">
    <location>
        <begin position="447"/>
        <end position="508"/>
    </location>
</feature>
<dbReference type="InterPro" id="IPR001190">
    <property type="entry name" value="SRCR"/>
</dbReference>
<keyword evidence="4" id="KW-0675">Receptor</keyword>
<evidence type="ECO:0000256" key="8">
    <source>
        <dbReference type="ARBA" id="ARBA00069168"/>
    </source>
</evidence>
<dbReference type="SMART" id="SM00202">
    <property type="entry name" value="SR"/>
    <property type="match status" value="6"/>
</dbReference>
<dbReference type="FunFam" id="3.10.250.10:FF:000007">
    <property type="entry name" value="Soluble scavenger receptor cysteine-rich domain-containing protein SSC5D"/>
    <property type="match status" value="1"/>
</dbReference>
<dbReference type="PANTHER" id="PTHR48071">
    <property type="entry name" value="SRCR DOMAIN-CONTAINING PROTEIN"/>
    <property type="match status" value="1"/>
</dbReference>
<evidence type="ECO:0000256" key="2">
    <source>
        <dbReference type="ARBA" id="ARBA00022737"/>
    </source>
</evidence>
<dbReference type="PANTHER" id="PTHR48071:SF18">
    <property type="entry name" value="DELETED IN MALIGNANT BRAIN TUMORS 1 PROTEIN-RELATED"/>
    <property type="match status" value="1"/>
</dbReference>
<keyword evidence="12" id="KW-1185">Reference proteome</keyword>
<reference evidence="11 12" key="1">
    <citation type="submission" date="2018-10" db="EMBL/GenBank/DDBJ databases">
        <title>Genome assembly for a Yunnan-Guizhou Plateau 3E fish, Anabarilius grahami (Regan), and its evolutionary and genetic applications.</title>
        <authorList>
            <person name="Jiang W."/>
        </authorList>
    </citation>
    <scope>NUCLEOTIDE SEQUENCE [LARGE SCALE GENOMIC DNA]</scope>
    <source>
        <strain evidence="11">AG-KIZ</strain>
        <tissue evidence="11">Muscle</tissue>
    </source>
</reference>
<dbReference type="FunFam" id="3.10.250.10:FF:000031">
    <property type="entry name" value="RIKEN cDNA 5830411N06, isoform CRA_a"/>
    <property type="match status" value="1"/>
</dbReference>
<dbReference type="PRINTS" id="PR00258">
    <property type="entry name" value="SPERACTRCPTR"/>
</dbReference>
<comment type="caution">
    <text evidence="11">The sequence shown here is derived from an EMBL/GenBank/DDBJ whole genome shotgun (WGS) entry which is preliminary data.</text>
</comment>
<dbReference type="PROSITE" id="PS00420">
    <property type="entry name" value="SRCR_1"/>
    <property type="match status" value="3"/>
</dbReference>
<dbReference type="EMBL" id="RJVU01079805">
    <property type="protein sequence ID" value="ROI15304.1"/>
    <property type="molecule type" value="Genomic_DNA"/>
</dbReference>
<feature type="disulfide bond" evidence="9">
    <location>
        <begin position="275"/>
        <end position="285"/>
    </location>
</feature>
<feature type="domain" description="SRCR" evidence="10">
    <location>
        <begin position="103"/>
        <end position="203"/>
    </location>
</feature>
<comment type="caution">
    <text evidence="9">Lacks conserved residue(s) required for the propagation of feature annotation.</text>
</comment>
<feature type="domain" description="SRCR" evidence="10">
    <location>
        <begin position="409"/>
        <end position="509"/>
    </location>
</feature>
<keyword evidence="3 9" id="KW-1015">Disulfide bond</keyword>
<dbReference type="AlphaFoldDB" id="A0A3N0XD63"/>
<feature type="disulfide bond" evidence="9">
    <location>
        <begin position="478"/>
        <end position="488"/>
    </location>
</feature>
<evidence type="ECO:0000256" key="5">
    <source>
        <dbReference type="ARBA" id="ARBA00023180"/>
    </source>
</evidence>
<dbReference type="SUPFAM" id="SSF56487">
    <property type="entry name" value="SRCR-like"/>
    <property type="match status" value="6"/>
</dbReference>
<evidence type="ECO:0000256" key="6">
    <source>
        <dbReference type="ARBA" id="ARBA00058074"/>
    </source>
</evidence>
<feature type="disulfide bond" evidence="9">
    <location>
        <begin position="70"/>
        <end position="80"/>
    </location>
</feature>
<organism evidence="11 12">
    <name type="scientific">Anabarilius grahami</name>
    <name type="common">Kanglang fish</name>
    <name type="synonym">Barilius grahami</name>
    <dbReference type="NCBI Taxonomy" id="495550"/>
    <lineage>
        <taxon>Eukaryota</taxon>
        <taxon>Metazoa</taxon>
        <taxon>Chordata</taxon>
        <taxon>Craniata</taxon>
        <taxon>Vertebrata</taxon>
        <taxon>Euteleostomi</taxon>
        <taxon>Actinopterygii</taxon>
        <taxon>Neopterygii</taxon>
        <taxon>Teleostei</taxon>
        <taxon>Ostariophysi</taxon>
        <taxon>Cypriniformes</taxon>
        <taxon>Xenocyprididae</taxon>
        <taxon>Xenocypridinae</taxon>
        <taxon>Xenocypridinae incertae sedis</taxon>
        <taxon>Anabarilius</taxon>
    </lineage>
</organism>
<feature type="disulfide bond" evidence="9">
    <location>
        <begin position="580"/>
        <end position="590"/>
    </location>
</feature>
<feature type="disulfide bond" evidence="9">
    <location>
        <begin position="376"/>
        <end position="386"/>
    </location>
</feature>
<protein>
    <recommendedName>
        <fullName evidence="8">Soluble scavenger receptor cysteine-rich domain-containing protein SSC5D</fullName>
    </recommendedName>
</protein>
<name>A0A3N0XD63_ANAGA</name>
<dbReference type="FunFam" id="3.10.250.10:FF:000009">
    <property type="entry name" value="WC1"/>
    <property type="match status" value="2"/>
</dbReference>